<dbReference type="EC" id="2.7.13.3" evidence="2"/>
<feature type="modified residue" description="4-aspartylphosphate" evidence="12">
    <location>
        <position position="664"/>
    </location>
</feature>
<dbReference type="InterPro" id="IPR008207">
    <property type="entry name" value="Sig_transdc_His_kin_Hpt_dom"/>
</dbReference>
<dbReference type="NCBIfam" id="TIGR00229">
    <property type="entry name" value="sensory_box"/>
    <property type="match status" value="1"/>
</dbReference>
<comment type="catalytic activity">
    <reaction evidence="1">
        <text>ATP + protein L-histidine = ADP + protein N-phospho-L-histidine.</text>
        <dbReference type="EC" id="2.7.13.3"/>
    </reaction>
</comment>
<dbReference type="CDD" id="cd00082">
    <property type="entry name" value="HisKA"/>
    <property type="match status" value="1"/>
</dbReference>
<dbReference type="InterPro" id="IPR000700">
    <property type="entry name" value="PAS-assoc_C"/>
</dbReference>
<keyword evidence="5" id="KW-0547">Nucleotide-binding</keyword>
<keyword evidence="4 17" id="KW-0808">Transferase</keyword>
<evidence type="ECO:0000256" key="3">
    <source>
        <dbReference type="ARBA" id="ARBA00022553"/>
    </source>
</evidence>
<dbReference type="PROSITE" id="PS50113">
    <property type="entry name" value="PAC"/>
    <property type="match status" value="1"/>
</dbReference>
<dbReference type="InterPro" id="IPR036641">
    <property type="entry name" value="HPT_dom_sf"/>
</dbReference>
<dbReference type="FunFam" id="3.30.565.10:FF:000010">
    <property type="entry name" value="Sensor histidine kinase RcsC"/>
    <property type="match status" value="1"/>
</dbReference>
<dbReference type="Pfam" id="PF02518">
    <property type="entry name" value="HATPase_c"/>
    <property type="match status" value="1"/>
</dbReference>
<proteinExistence type="predicted"/>
<evidence type="ECO:0000313" key="18">
    <source>
        <dbReference type="Proteomes" id="UP000322214"/>
    </source>
</evidence>
<evidence type="ECO:0000256" key="6">
    <source>
        <dbReference type="ARBA" id="ARBA00022777"/>
    </source>
</evidence>
<dbReference type="InterPro" id="IPR001610">
    <property type="entry name" value="PAC"/>
</dbReference>
<feature type="domain" description="Response regulatory" evidence="14">
    <location>
        <begin position="613"/>
        <end position="731"/>
    </location>
</feature>
<accession>A0A5B9P651</accession>
<evidence type="ECO:0000256" key="10">
    <source>
        <dbReference type="ARBA" id="ARBA00068150"/>
    </source>
</evidence>
<dbReference type="Pfam" id="PF00072">
    <property type="entry name" value="Response_reg"/>
    <property type="match status" value="2"/>
</dbReference>
<dbReference type="SUPFAM" id="SSF52172">
    <property type="entry name" value="CheY-like"/>
    <property type="match status" value="2"/>
</dbReference>
<dbReference type="InterPro" id="IPR036890">
    <property type="entry name" value="HATPase_C_sf"/>
</dbReference>
<dbReference type="PANTHER" id="PTHR45339">
    <property type="entry name" value="HYBRID SIGNAL TRANSDUCTION HISTIDINE KINASE J"/>
    <property type="match status" value="1"/>
</dbReference>
<evidence type="ECO:0000256" key="5">
    <source>
        <dbReference type="ARBA" id="ARBA00022741"/>
    </source>
</evidence>
<keyword evidence="7" id="KW-0067">ATP-binding</keyword>
<evidence type="ECO:0000259" key="15">
    <source>
        <dbReference type="PROSITE" id="PS50113"/>
    </source>
</evidence>
<dbReference type="SUPFAM" id="SSF55785">
    <property type="entry name" value="PYP-like sensor domain (PAS domain)"/>
    <property type="match status" value="1"/>
</dbReference>
<dbReference type="PROSITE" id="PS50109">
    <property type="entry name" value="HIS_KIN"/>
    <property type="match status" value="1"/>
</dbReference>
<dbReference type="InterPro" id="IPR003594">
    <property type="entry name" value="HATPase_dom"/>
</dbReference>
<keyword evidence="6 17" id="KW-0418">Kinase</keyword>
<dbReference type="Pfam" id="PF13426">
    <property type="entry name" value="PAS_9"/>
    <property type="match status" value="1"/>
</dbReference>
<dbReference type="InterPro" id="IPR005467">
    <property type="entry name" value="His_kinase_dom"/>
</dbReference>
<dbReference type="InterPro" id="IPR004358">
    <property type="entry name" value="Sig_transdc_His_kin-like_C"/>
</dbReference>
<name>A0A5B9P651_9BACT</name>
<dbReference type="Gene3D" id="1.10.287.130">
    <property type="match status" value="1"/>
</dbReference>
<comment type="subunit">
    <text evidence="9">At low DSF concentrations, interacts with RpfF.</text>
</comment>
<evidence type="ECO:0000256" key="1">
    <source>
        <dbReference type="ARBA" id="ARBA00000085"/>
    </source>
</evidence>
<dbReference type="SMART" id="SM00388">
    <property type="entry name" value="HisKA"/>
    <property type="match status" value="1"/>
</dbReference>
<evidence type="ECO:0000256" key="9">
    <source>
        <dbReference type="ARBA" id="ARBA00064003"/>
    </source>
</evidence>
<evidence type="ECO:0000256" key="11">
    <source>
        <dbReference type="PROSITE-ProRule" id="PRU00110"/>
    </source>
</evidence>
<dbReference type="STRING" id="980251.GCA_001642875_04582"/>
<dbReference type="Gene3D" id="1.20.120.160">
    <property type="entry name" value="HPT domain"/>
    <property type="match status" value="1"/>
</dbReference>
<dbReference type="EMBL" id="CP042912">
    <property type="protein sequence ID" value="QEG20400.1"/>
    <property type="molecule type" value="Genomic_DNA"/>
</dbReference>
<dbReference type="SMART" id="SM00387">
    <property type="entry name" value="HATPase_c"/>
    <property type="match status" value="1"/>
</dbReference>
<dbReference type="CDD" id="cd17546">
    <property type="entry name" value="REC_hyHK_CKI1_RcsC-like"/>
    <property type="match status" value="2"/>
</dbReference>
<dbReference type="Pfam" id="PF01627">
    <property type="entry name" value="Hpt"/>
    <property type="match status" value="1"/>
</dbReference>
<evidence type="ECO:0000313" key="17">
    <source>
        <dbReference type="EMBL" id="QEG20400.1"/>
    </source>
</evidence>
<sequence>MVRNVLLSRRDGKSSWSFSTVGKESQRESAMPQTLVFDFTDLPQHSIDRQVTSTEQIAILCGLNRRTSRRLGKTVFLILSDFPPETLLENSVRFTESDLSTSLEFNFSTRPQEIAAANNATDKKLGSLRRAGEKFANFRLTGSPDEGFEIQFSEQLPVGFEIPQTRILKNWARVVTKGDWEEAFGLLSKSYNRNRTSLHQLRDRMLIRKEVLGKGSEQAEAILSLVASKSDNPVLILDSVGVAEWTNRAFYKLSGIEVDESNRLSAFSLLFGERTGGDAATEFEKSLTLGRTFSLEYSWTPIKRDEHHDGPDHDPIWIEFQVTPVRDENEKVVRWIAIGADITKRRQAELAMLAAKEVAESANRAKSDFLAMMSHEIRTPMNAIIGMTELTLGTQLTIDQRECLTTANNSAQSLLQILNDILDLSKVEAQRLELEQADFNVADVTRETLDTLGVLAQRKSLALRCNFPLDIHQQLVGDSMRLRQVLVNLVGNAIKFTSFGHVDVNVELLDETNDEISLHYAVQDTGPGIPESKTSRIFEAFFQSDTSVTRNFGGTGLGLAITSELIRLMGGRIWVESKLGKGSTFHFVVTFKKSNRTFVSLSPDAGKQLAGKKILVIDNNEANQNAIGRWMNHWGVETEFAFSGNEGKRVLHENARRYDLAIVDAVLPDIDGFAVVESLLEPESNNTTPVLMFSSDDRNATIERCRELGVQAWLIKPVSPKTLFSSIQLTLGTDQNSLAGLANGTSGGDSIERSNVCLNVLVVDDHASNRKLIGEILRRRGHQWREAADGAGALALIVQEEFDVVLMDVQMPEKDGLAVTAEIRDLPNEKAVLPIIAVTAYVTEEDRQRCLDASMDDYLSKPVSVKDLIEKVERWGNTVRSDFDLQPDESLDNQLLIQDAPDWATQITQAIVVAEESTDTDEKQIVATGETAQAAASGVAMEPFAEALERFGGDQELLRMQISFFLAETPDLIQSIEKAIHDRDGKALHHNAHRLKGLVRTYDDELAAELTGKLEEMGRANSFDDAESTLVLLASRVQDLSQRLERCHASFGSS</sequence>
<dbReference type="FunFam" id="1.10.287.130:FF:000002">
    <property type="entry name" value="Two-component osmosensing histidine kinase"/>
    <property type="match status" value="1"/>
</dbReference>
<dbReference type="Pfam" id="PF00512">
    <property type="entry name" value="HisKA"/>
    <property type="match status" value="1"/>
</dbReference>
<evidence type="ECO:0000259" key="13">
    <source>
        <dbReference type="PROSITE" id="PS50109"/>
    </source>
</evidence>
<dbReference type="AlphaFoldDB" id="A0A5B9P651"/>
<protein>
    <recommendedName>
        <fullName evidence="10">Sensory/regulatory protein RpfC</fullName>
        <ecNumber evidence="2">2.7.13.3</ecNumber>
    </recommendedName>
</protein>
<dbReference type="PANTHER" id="PTHR45339:SF5">
    <property type="entry name" value="HISTIDINE KINASE"/>
    <property type="match status" value="1"/>
</dbReference>
<dbReference type="GO" id="GO:0005886">
    <property type="term" value="C:plasma membrane"/>
    <property type="evidence" value="ECO:0007669"/>
    <property type="project" value="UniProtKB-SubCell"/>
</dbReference>
<dbReference type="Proteomes" id="UP000322214">
    <property type="component" value="Chromosome"/>
</dbReference>
<keyword evidence="8" id="KW-0902">Two-component regulatory system</keyword>
<evidence type="ECO:0000256" key="4">
    <source>
        <dbReference type="ARBA" id="ARBA00022679"/>
    </source>
</evidence>
<feature type="modified residue" description="Phosphohistidine" evidence="11">
    <location>
        <position position="993"/>
    </location>
</feature>
<dbReference type="KEGG" id="mff:MFFC18_02480"/>
<dbReference type="CDD" id="cd16922">
    <property type="entry name" value="HATPase_EvgS-ArcB-TorS-like"/>
    <property type="match status" value="1"/>
</dbReference>
<feature type="domain" description="HPt" evidence="16">
    <location>
        <begin position="954"/>
        <end position="1047"/>
    </location>
</feature>
<dbReference type="Gene3D" id="3.30.450.20">
    <property type="entry name" value="PAS domain"/>
    <property type="match status" value="1"/>
</dbReference>
<reference evidence="17 18" key="1">
    <citation type="submission" date="2019-08" db="EMBL/GenBank/DDBJ databases">
        <title>Deep-cultivation of Planctomycetes and their phenomic and genomic characterization uncovers novel biology.</title>
        <authorList>
            <person name="Wiegand S."/>
            <person name="Jogler M."/>
            <person name="Boedeker C."/>
            <person name="Pinto D."/>
            <person name="Vollmers J."/>
            <person name="Rivas-Marin E."/>
            <person name="Kohn T."/>
            <person name="Peeters S.H."/>
            <person name="Heuer A."/>
            <person name="Rast P."/>
            <person name="Oberbeckmann S."/>
            <person name="Bunk B."/>
            <person name="Jeske O."/>
            <person name="Meyerdierks A."/>
            <person name="Storesund J.E."/>
            <person name="Kallscheuer N."/>
            <person name="Luecker S."/>
            <person name="Lage O.M."/>
            <person name="Pohl T."/>
            <person name="Merkel B.J."/>
            <person name="Hornburger P."/>
            <person name="Mueller R.-W."/>
            <person name="Bruemmer F."/>
            <person name="Labrenz M."/>
            <person name="Spormann A.M."/>
            <person name="Op den Camp H."/>
            <person name="Overmann J."/>
            <person name="Amann R."/>
            <person name="Jetten M.S.M."/>
            <person name="Mascher T."/>
            <person name="Medema M.H."/>
            <person name="Devos D.P."/>
            <person name="Kaster A.-K."/>
            <person name="Ovreas L."/>
            <person name="Rohde M."/>
            <person name="Galperin M.Y."/>
            <person name="Jogler C."/>
        </authorList>
    </citation>
    <scope>NUCLEOTIDE SEQUENCE [LARGE SCALE GENOMIC DNA]</scope>
    <source>
        <strain evidence="17 18">FC18</strain>
    </source>
</reference>
<feature type="domain" description="PAC" evidence="15">
    <location>
        <begin position="293"/>
        <end position="354"/>
    </location>
</feature>
<feature type="domain" description="Response regulatory" evidence="14">
    <location>
        <begin position="759"/>
        <end position="876"/>
    </location>
</feature>
<dbReference type="SMART" id="SM00448">
    <property type="entry name" value="REC"/>
    <property type="match status" value="2"/>
</dbReference>
<dbReference type="OrthoDB" id="9762493at2"/>
<keyword evidence="18" id="KW-1185">Reference proteome</keyword>
<organism evidence="17 18">
    <name type="scientific">Mariniblastus fucicola</name>
    <dbReference type="NCBI Taxonomy" id="980251"/>
    <lineage>
        <taxon>Bacteria</taxon>
        <taxon>Pseudomonadati</taxon>
        <taxon>Planctomycetota</taxon>
        <taxon>Planctomycetia</taxon>
        <taxon>Pirellulales</taxon>
        <taxon>Pirellulaceae</taxon>
        <taxon>Mariniblastus</taxon>
    </lineage>
</organism>
<dbReference type="GO" id="GO:0000155">
    <property type="term" value="F:phosphorelay sensor kinase activity"/>
    <property type="evidence" value="ECO:0007669"/>
    <property type="project" value="InterPro"/>
</dbReference>
<dbReference type="PRINTS" id="PR00344">
    <property type="entry name" value="BCTRLSENSOR"/>
</dbReference>
<dbReference type="SUPFAM" id="SSF47226">
    <property type="entry name" value="Histidine-containing phosphotransfer domain, HPT domain"/>
    <property type="match status" value="1"/>
</dbReference>
<evidence type="ECO:0000256" key="12">
    <source>
        <dbReference type="PROSITE-ProRule" id="PRU00169"/>
    </source>
</evidence>
<dbReference type="GO" id="GO:0005524">
    <property type="term" value="F:ATP binding"/>
    <property type="evidence" value="ECO:0007669"/>
    <property type="project" value="UniProtKB-KW"/>
</dbReference>
<dbReference type="SMART" id="SM00086">
    <property type="entry name" value="PAC"/>
    <property type="match status" value="1"/>
</dbReference>
<keyword evidence="3 12" id="KW-0597">Phosphoprotein</keyword>
<evidence type="ECO:0000256" key="7">
    <source>
        <dbReference type="ARBA" id="ARBA00022840"/>
    </source>
</evidence>
<dbReference type="InterPro" id="IPR036097">
    <property type="entry name" value="HisK_dim/P_sf"/>
</dbReference>
<dbReference type="PROSITE" id="PS50894">
    <property type="entry name" value="HPT"/>
    <property type="match status" value="1"/>
</dbReference>
<dbReference type="Gene3D" id="3.40.50.2300">
    <property type="match status" value="2"/>
</dbReference>
<evidence type="ECO:0000256" key="8">
    <source>
        <dbReference type="ARBA" id="ARBA00023012"/>
    </source>
</evidence>
<feature type="modified residue" description="4-aspartylphosphate" evidence="12">
    <location>
        <position position="808"/>
    </location>
</feature>
<feature type="domain" description="Histidine kinase" evidence="13">
    <location>
        <begin position="372"/>
        <end position="593"/>
    </location>
</feature>
<evidence type="ECO:0000256" key="2">
    <source>
        <dbReference type="ARBA" id="ARBA00012438"/>
    </source>
</evidence>
<dbReference type="PROSITE" id="PS50110">
    <property type="entry name" value="RESPONSE_REGULATORY"/>
    <property type="match status" value="2"/>
</dbReference>
<evidence type="ECO:0000259" key="16">
    <source>
        <dbReference type="PROSITE" id="PS50894"/>
    </source>
</evidence>
<dbReference type="Gene3D" id="3.30.565.10">
    <property type="entry name" value="Histidine kinase-like ATPase, C-terminal domain"/>
    <property type="match status" value="1"/>
</dbReference>
<dbReference type="InterPro" id="IPR035965">
    <property type="entry name" value="PAS-like_dom_sf"/>
</dbReference>
<dbReference type="SUPFAM" id="SSF47384">
    <property type="entry name" value="Homodimeric domain of signal transducing histidine kinase"/>
    <property type="match status" value="1"/>
</dbReference>
<dbReference type="InterPro" id="IPR003661">
    <property type="entry name" value="HisK_dim/P_dom"/>
</dbReference>
<evidence type="ECO:0000259" key="14">
    <source>
        <dbReference type="PROSITE" id="PS50110"/>
    </source>
</evidence>
<dbReference type="InterPro" id="IPR001789">
    <property type="entry name" value="Sig_transdc_resp-reg_receiver"/>
</dbReference>
<dbReference type="CDD" id="cd00130">
    <property type="entry name" value="PAS"/>
    <property type="match status" value="1"/>
</dbReference>
<gene>
    <name evidence="17" type="primary">barA_1</name>
    <name evidence="17" type="ORF">MFFC18_02480</name>
</gene>
<dbReference type="InterPro" id="IPR000014">
    <property type="entry name" value="PAS"/>
</dbReference>
<dbReference type="SUPFAM" id="SSF55874">
    <property type="entry name" value="ATPase domain of HSP90 chaperone/DNA topoisomerase II/histidine kinase"/>
    <property type="match status" value="1"/>
</dbReference>
<dbReference type="InterPro" id="IPR011006">
    <property type="entry name" value="CheY-like_superfamily"/>
</dbReference>